<sequence length="99" mass="11280">MNIHLEKKLIENIRSIGQKYAIDKIVLFGSRARGESHRTSDIDLAVYPLPEFNLTGHLSSDLDDLDTLLKIDVVFIGVQTNRDLIEIIEKEGVLLYDRT</sequence>
<keyword evidence="2" id="KW-0808">Transferase</keyword>
<comment type="caution">
    <text evidence="2">The sequence shown here is derived from an EMBL/GenBank/DDBJ whole genome shotgun (WGS) entry which is preliminary data.</text>
</comment>
<evidence type="ECO:0000313" key="3">
    <source>
        <dbReference type="Proteomes" id="UP000430670"/>
    </source>
</evidence>
<dbReference type="RefSeq" id="WP_155474520.1">
    <property type="nucleotide sequence ID" value="NZ_WNKU01000001.1"/>
</dbReference>
<dbReference type="InterPro" id="IPR043519">
    <property type="entry name" value="NT_sf"/>
</dbReference>
<gene>
    <name evidence="2" type="ORF">GJ688_00170</name>
</gene>
<dbReference type="GO" id="GO:0016740">
    <property type="term" value="F:transferase activity"/>
    <property type="evidence" value="ECO:0007669"/>
    <property type="project" value="UniProtKB-KW"/>
</dbReference>
<feature type="domain" description="Polymerase beta nucleotidyltransferase" evidence="1">
    <location>
        <begin position="11"/>
        <end position="98"/>
    </location>
</feature>
<organism evidence="2 3">
    <name type="scientific">Heliobacterium mobile</name>
    <name type="common">Heliobacillus mobilis</name>
    <dbReference type="NCBI Taxonomy" id="28064"/>
    <lineage>
        <taxon>Bacteria</taxon>
        <taxon>Bacillati</taxon>
        <taxon>Bacillota</taxon>
        <taxon>Clostridia</taxon>
        <taxon>Eubacteriales</taxon>
        <taxon>Heliobacteriaceae</taxon>
        <taxon>Heliobacterium</taxon>
    </lineage>
</organism>
<dbReference type="EMBL" id="WNKU01000001">
    <property type="protein sequence ID" value="MTV47390.1"/>
    <property type="molecule type" value="Genomic_DNA"/>
</dbReference>
<keyword evidence="3" id="KW-1185">Reference proteome</keyword>
<reference evidence="2 3" key="1">
    <citation type="submission" date="2019-11" db="EMBL/GenBank/DDBJ databases">
        <title>Whole-genome sequence of a the green, strictly anaerobic photosynthetic bacterium Heliobacillus mobilis DSM 6151.</title>
        <authorList>
            <person name="Kyndt J.A."/>
            <person name="Meyer T.E."/>
        </authorList>
    </citation>
    <scope>NUCLEOTIDE SEQUENCE [LARGE SCALE GENOMIC DNA]</scope>
    <source>
        <strain evidence="2 3">DSM 6151</strain>
    </source>
</reference>
<dbReference type="Gene3D" id="3.30.460.10">
    <property type="entry name" value="Beta Polymerase, domain 2"/>
    <property type="match status" value="1"/>
</dbReference>
<proteinExistence type="predicted"/>
<dbReference type="SUPFAM" id="SSF81301">
    <property type="entry name" value="Nucleotidyltransferase"/>
    <property type="match status" value="1"/>
</dbReference>
<evidence type="ECO:0000313" key="2">
    <source>
        <dbReference type="EMBL" id="MTV47390.1"/>
    </source>
</evidence>
<dbReference type="CDD" id="cd05403">
    <property type="entry name" value="NT_KNTase_like"/>
    <property type="match status" value="1"/>
</dbReference>
<name>A0A6I3SEZ0_HELMO</name>
<dbReference type="Proteomes" id="UP000430670">
    <property type="component" value="Unassembled WGS sequence"/>
</dbReference>
<dbReference type="PANTHER" id="PTHR43852">
    <property type="entry name" value="NUCLEOTIDYLTRANSFERASE"/>
    <property type="match status" value="1"/>
</dbReference>
<protein>
    <submittedName>
        <fullName evidence="2">Nucleotidyltransferase domain-containing protein</fullName>
    </submittedName>
</protein>
<dbReference type="Pfam" id="PF18765">
    <property type="entry name" value="Polbeta"/>
    <property type="match status" value="1"/>
</dbReference>
<dbReference type="InterPro" id="IPR052930">
    <property type="entry name" value="TA_antitoxin_MntA"/>
</dbReference>
<evidence type="ECO:0000259" key="1">
    <source>
        <dbReference type="Pfam" id="PF18765"/>
    </source>
</evidence>
<dbReference type="AlphaFoldDB" id="A0A6I3SEZ0"/>
<accession>A0A6I3SEZ0</accession>
<dbReference type="InterPro" id="IPR041633">
    <property type="entry name" value="Polbeta"/>
</dbReference>
<dbReference type="PANTHER" id="PTHR43852:SF2">
    <property type="entry name" value="PROTEIN ADENYLYLTRANSFERASE MNTA"/>
    <property type="match status" value="1"/>
</dbReference>
<dbReference type="OrthoDB" id="9803106at2"/>